<dbReference type="InterPro" id="IPR037026">
    <property type="entry name" value="Vgr_OB-fold_dom_sf"/>
</dbReference>
<dbReference type="AlphaFoldDB" id="A0A2A3M3X0"/>
<organism evidence="1 2">
    <name type="scientific">Pseudomonas plecoglossicida</name>
    <dbReference type="NCBI Taxonomy" id="70775"/>
    <lineage>
        <taxon>Bacteria</taxon>
        <taxon>Pseudomonadati</taxon>
        <taxon>Pseudomonadota</taxon>
        <taxon>Gammaproteobacteria</taxon>
        <taxon>Pseudomonadales</taxon>
        <taxon>Pseudomonadaceae</taxon>
        <taxon>Pseudomonas</taxon>
    </lineage>
</organism>
<evidence type="ECO:0000313" key="1">
    <source>
        <dbReference type="EMBL" id="PBJ94756.1"/>
    </source>
</evidence>
<dbReference type="InterPro" id="IPR013046">
    <property type="entry name" value="GpV/Gp45"/>
</dbReference>
<accession>A0A2A3M3X0</accession>
<dbReference type="Proteomes" id="UP000218102">
    <property type="component" value="Unassembled WGS sequence"/>
</dbReference>
<dbReference type="RefSeq" id="WP_096010169.1">
    <property type="nucleotide sequence ID" value="NZ_NTME01000013.1"/>
</dbReference>
<dbReference type="Gene3D" id="2.40.50.230">
    <property type="entry name" value="Gp5 N-terminal domain"/>
    <property type="match status" value="1"/>
</dbReference>
<sequence>MGIELEYGEVSAVDYLTCRIRVRLDDRDGVESYWLNVPQRNSQGTKSRPLMPELGEQVAVLLDADGVGGVYLGGVYSTAEPPPVVDESTAYIRYRDGTVVAYDCDAGVMTVDSVGALLVKCARNVTVEAGAPVVVKAPAANLEIPLVALKGNLQVDGNISATGTIMDVGGNSNHHTH</sequence>
<name>A0A2A3M3X0_PSEDL</name>
<comment type="caution">
    <text evidence="1">The sequence shown here is derived from an EMBL/GenBank/DDBJ whole genome shotgun (WGS) entry which is preliminary data.</text>
</comment>
<evidence type="ECO:0000313" key="2">
    <source>
        <dbReference type="Proteomes" id="UP000218102"/>
    </source>
</evidence>
<protein>
    <submittedName>
        <fullName evidence="1">Baseplate assembly protein</fullName>
    </submittedName>
</protein>
<dbReference type="EMBL" id="NTME01000013">
    <property type="protein sequence ID" value="PBJ94756.1"/>
    <property type="molecule type" value="Genomic_DNA"/>
</dbReference>
<gene>
    <name evidence="1" type="ORF">CMV24_14970</name>
</gene>
<dbReference type="NCBIfam" id="TIGR01644">
    <property type="entry name" value="phage_P2_V"/>
    <property type="match status" value="1"/>
</dbReference>
<reference evidence="1 2" key="1">
    <citation type="submission" date="2017-09" db="EMBL/GenBank/DDBJ databases">
        <authorList>
            <person name="Ehlers B."/>
            <person name="Leendertz F.H."/>
        </authorList>
    </citation>
    <scope>NUCLEOTIDE SEQUENCE [LARGE SCALE GENOMIC DNA]</scope>
    <source>
        <strain evidence="1 2">DJ-1</strain>
    </source>
</reference>
<dbReference type="Gene3D" id="6.20.150.10">
    <property type="match status" value="1"/>
</dbReference>
<proteinExistence type="predicted"/>